<keyword evidence="1" id="KW-0489">Methyltransferase</keyword>
<proteinExistence type="predicted"/>
<dbReference type="Gene3D" id="3.40.50.150">
    <property type="entry name" value="Vaccinia Virus protein VP39"/>
    <property type="match status" value="1"/>
</dbReference>
<sequence>MRSLGACRNAERPRYGRRAHNWRPARPSEGGHTILRLLGAKADLIHIDADHHYAPAKRGMERYLELLAPDGVMICDDLGRFPGVTEAAKEIAEEHNLFAIKQREKIVLSRLEIAERMGLTSDGRHDRVATQG</sequence>
<dbReference type="SUPFAM" id="SSF53335">
    <property type="entry name" value="S-adenosyl-L-methionine-dependent methyltransferases"/>
    <property type="match status" value="1"/>
</dbReference>
<name>A0A7V7PKZ3_9HYPH</name>
<dbReference type="Proteomes" id="UP000432089">
    <property type="component" value="Unassembled WGS sequence"/>
</dbReference>
<dbReference type="GO" id="GO:0032259">
    <property type="term" value="P:methylation"/>
    <property type="evidence" value="ECO:0007669"/>
    <property type="project" value="UniProtKB-KW"/>
</dbReference>
<comment type="caution">
    <text evidence="1">The sequence shown here is derived from an EMBL/GenBank/DDBJ whole genome shotgun (WGS) entry which is preliminary data.</text>
</comment>
<dbReference type="Pfam" id="PF13578">
    <property type="entry name" value="Methyltransf_24"/>
    <property type="match status" value="1"/>
</dbReference>
<dbReference type="AlphaFoldDB" id="A0A7V7PKZ3"/>
<reference evidence="1 2" key="1">
    <citation type="submission" date="2019-09" db="EMBL/GenBank/DDBJ databases">
        <title>YIM 132180 draft genome.</title>
        <authorList>
            <person name="Zhang K."/>
        </authorList>
    </citation>
    <scope>NUCLEOTIDE SEQUENCE [LARGE SCALE GENOMIC DNA]</scope>
    <source>
        <strain evidence="1 2">YIM 132180</strain>
    </source>
</reference>
<organism evidence="1 2">
    <name type="scientific">Plantimonas leprariae</name>
    <dbReference type="NCBI Taxonomy" id="2615207"/>
    <lineage>
        <taxon>Bacteria</taxon>
        <taxon>Pseudomonadati</taxon>
        <taxon>Pseudomonadota</taxon>
        <taxon>Alphaproteobacteria</taxon>
        <taxon>Hyphomicrobiales</taxon>
        <taxon>Aurantimonadaceae</taxon>
        <taxon>Plantimonas</taxon>
    </lineage>
</organism>
<evidence type="ECO:0000313" key="1">
    <source>
        <dbReference type="EMBL" id="KAB0676538.1"/>
    </source>
</evidence>
<gene>
    <name evidence="1" type="ORF">F6X38_20850</name>
</gene>
<keyword evidence="2" id="KW-1185">Reference proteome</keyword>
<dbReference type="GO" id="GO:0008168">
    <property type="term" value="F:methyltransferase activity"/>
    <property type="evidence" value="ECO:0007669"/>
    <property type="project" value="UniProtKB-KW"/>
</dbReference>
<evidence type="ECO:0000313" key="2">
    <source>
        <dbReference type="Proteomes" id="UP000432089"/>
    </source>
</evidence>
<protein>
    <submittedName>
        <fullName evidence="1">Class I SAM-dependent methyltransferase</fullName>
    </submittedName>
</protein>
<keyword evidence="1" id="KW-0808">Transferase</keyword>
<accession>A0A7V7PKZ3</accession>
<dbReference type="InterPro" id="IPR029063">
    <property type="entry name" value="SAM-dependent_MTases_sf"/>
</dbReference>
<dbReference type="EMBL" id="VZDO01000022">
    <property type="protein sequence ID" value="KAB0676538.1"/>
    <property type="molecule type" value="Genomic_DNA"/>
</dbReference>